<dbReference type="Pfam" id="PF03816">
    <property type="entry name" value="LytR_cpsA_psr"/>
    <property type="match status" value="1"/>
</dbReference>
<dbReference type="NCBIfam" id="TIGR00350">
    <property type="entry name" value="lytR_cpsA_psr"/>
    <property type="match status" value="1"/>
</dbReference>
<dbReference type="Proteomes" id="UP000237934">
    <property type="component" value="Unassembled WGS sequence"/>
</dbReference>
<name>A0A2S7RVJ4_ENTMU</name>
<evidence type="ECO:0000259" key="2">
    <source>
        <dbReference type="Pfam" id="PF03816"/>
    </source>
</evidence>
<dbReference type="Gene3D" id="3.40.630.190">
    <property type="entry name" value="LCP protein"/>
    <property type="match status" value="1"/>
</dbReference>
<comment type="similarity">
    <text evidence="1">Belongs to the LytR/CpsA/Psr (LCP) family.</text>
</comment>
<dbReference type="PANTHER" id="PTHR33392:SF6">
    <property type="entry name" value="POLYISOPRENYL-TEICHOIC ACID--PEPTIDOGLYCAN TEICHOIC ACID TRANSFERASE TAGU"/>
    <property type="match status" value="1"/>
</dbReference>
<dbReference type="EMBL" id="PUAP01000019">
    <property type="protein sequence ID" value="PQF23836.1"/>
    <property type="molecule type" value="Genomic_DNA"/>
</dbReference>
<accession>A0A2S7RVJ4</accession>
<gene>
    <name evidence="3" type="ORF">CUS89_05950</name>
</gene>
<dbReference type="RefSeq" id="WP_104871428.1">
    <property type="nucleotide sequence ID" value="NZ_PUAP01000019.1"/>
</dbReference>
<proteinExistence type="inferred from homology"/>
<evidence type="ECO:0000313" key="3">
    <source>
        <dbReference type="EMBL" id="PQF23836.1"/>
    </source>
</evidence>
<dbReference type="InterPro" id="IPR050922">
    <property type="entry name" value="LytR/CpsA/Psr_CW_biosynth"/>
</dbReference>
<dbReference type="InterPro" id="IPR004474">
    <property type="entry name" value="LytR_CpsA_psr"/>
</dbReference>
<protein>
    <submittedName>
        <fullName evidence="3">Transcriptional regulator</fullName>
    </submittedName>
</protein>
<dbReference type="AlphaFoldDB" id="A0A2S7RVJ4"/>
<reference evidence="3 4" key="1">
    <citation type="journal article" date="2018" name="Pathog. Dis.">
        <title>Whole-genome sequencing based characterization of antimicrobial resistance in Enterococcus.</title>
        <authorList>
            <person name="Tyson G."/>
        </authorList>
    </citation>
    <scope>NUCLEOTIDE SEQUENCE [LARGE SCALE GENOMIC DNA]</scope>
    <source>
        <strain evidence="3 4">CVM N55263</strain>
    </source>
</reference>
<comment type="caution">
    <text evidence="3">The sequence shown here is derived from an EMBL/GenBank/DDBJ whole genome shotgun (WGS) entry which is preliminary data.</text>
</comment>
<organism evidence="3 4">
    <name type="scientific">Enterococcus mundtii</name>
    <dbReference type="NCBI Taxonomy" id="53346"/>
    <lineage>
        <taxon>Bacteria</taxon>
        <taxon>Bacillati</taxon>
        <taxon>Bacillota</taxon>
        <taxon>Bacilli</taxon>
        <taxon>Lactobacillales</taxon>
        <taxon>Enterococcaceae</taxon>
        <taxon>Enterococcus</taxon>
    </lineage>
</organism>
<feature type="domain" description="Cell envelope-related transcriptional attenuator" evidence="2">
    <location>
        <begin position="78"/>
        <end position="220"/>
    </location>
</feature>
<evidence type="ECO:0000313" key="4">
    <source>
        <dbReference type="Proteomes" id="UP000237934"/>
    </source>
</evidence>
<evidence type="ECO:0000256" key="1">
    <source>
        <dbReference type="ARBA" id="ARBA00006068"/>
    </source>
</evidence>
<sequence length="306" mass="34193">MFSRKKAFLSILLVLVLVTLGIVGYIGKIYIDIRATVNGSYEAIERAETELDYLSGDPFSILLLGTDGGVLEREERGRTDTLIVATVNPKKAITTLVSLPRDTYTAIIDQDINDKINHAYAYGGVSSTLSTVENLLDIPIDYYAQIDLKGMKELVDLVGGVEVNNAFTFHYEGVDFPIGKLQLDGESARKYARMRYEDPEGDYGRQKRQRQVLTGFLDQARAVGTLVNYKGMLEVIGENIQTNISWETSQMLFKHYRTALTHVNSDQLMGVGFTGDGVTGEQGISYQMIPEEELVRVQNELKEQLK</sequence>
<dbReference type="PANTHER" id="PTHR33392">
    <property type="entry name" value="POLYISOPRENYL-TEICHOIC ACID--PEPTIDOGLYCAN TEICHOIC ACID TRANSFERASE TAGU"/>
    <property type="match status" value="1"/>
</dbReference>